<dbReference type="InterPro" id="IPR029052">
    <property type="entry name" value="Metallo-depent_PP-like"/>
</dbReference>
<evidence type="ECO:0000313" key="2">
    <source>
        <dbReference type="Proteomes" id="UP000588051"/>
    </source>
</evidence>
<name>A0A850QEU5_9BURK</name>
<evidence type="ECO:0000313" key="1">
    <source>
        <dbReference type="EMBL" id="NVO78992.1"/>
    </source>
</evidence>
<dbReference type="AlphaFoldDB" id="A0A850QEU5"/>
<accession>A0A850QEU5</accession>
<keyword evidence="2" id="KW-1185">Reference proteome</keyword>
<sequence>MDDLIQTIRCLHFSDTHYCNENLLEAETCLNSVVEVAETSKPDVIVLSGDSTEHRLEVHSKPVLALSRRIKQLSAVAPMIILQGTFSHEPPGTIEMLGLMSNVHPIAVANRICQIALTLDNQWIFSVGAVFADGELYLPLIRLVVTCVPTINKANVAAQLGGAAADVETGQAIQNYLTGCGAMNQLFAAKGIPTMGISHGTVRGSVSEHGVPMNGPDHEFTTDSLFDAQCSAFLLGHIHKHQSWDRFGRKIAYPGSVGRFHHGEKDDKGFLFWSVSAQSASFSFMKTPARTMGEFDFNGPPDYEELMKEAPKFAGGYVRIRWQIDEEHSQLVSIDRIKKIFESAVSLKLEPRILKIQRSRAEGINKESGLANKLKVWCSQTNIPSEPLLERFAVLTQSTASDTANKIIADIAAFEQG</sequence>
<dbReference type="SUPFAM" id="SSF56300">
    <property type="entry name" value="Metallo-dependent phosphatases"/>
    <property type="match status" value="1"/>
</dbReference>
<gene>
    <name evidence="1" type="ORF">HV832_14270</name>
</gene>
<reference evidence="1 2" key="1">
    <citation type="submission" date="2020-06" db="EMBL/GenBank/DDBJ databases">
        <authorList>
            <person name="Qiu C."/>
            <person name="Liu Z."/>
        </authorList>
    </citation>
    <scope>NUCLEOTIDE SEQUENCE [LARGE SCALE GENOMIC DNA]</scope>
    <source>
        <strain evidence="1 2">EM 1</strain>
    </source>
</reference>
<proteinExistence type="predicted"/>
<dbReference type="CDD" id="cd00838">
    <property type="entry name" value="MPP_superfamily"/>
    <property type="match status" value="1"/>
</dbReference>
<dbReference type="Proteomes" id="UP000588051">
    <property type="component" value="Unassembled WGS sequence"/>
</dbReference>
<dbReference type="RefSeq" id="WP_176804527.1">
    <property type="nucleotide sequence ID" value="NZ_JABXYJ010000008.1"/>
</dbReference>
<comment type="caution">
    <text evidence="1">The sequence shown here is derived from an EMBL/GenBank/DDBJ whole genome shotgun (WGS) entry which is preliminary data.</text>
</comment>
<dbReference type="EMBL" id="JABXYJ010000008">
    <property type="protein sequence ID" value="NVO78992.1"/>
    <property type="molecule type" value="Genomic_DNA"/>
</dbReference>
<protein>
    <submittedName>
        <fullName evidence="1">Metallophosphatase family protein</fullName>
    </submittedName>
</protein>
<dbReference type="InterPro" id="IPR050535">
    <property type="entry name" value="DNA_Repair-Maintenance_Comp"/>
</dbReference>
<organism evidence="1 2">
    <name type="scientific">Undibacterium oligocarboniphilum</name>
    <dbReference type="NCBI Taxonomy" id="666702"/>
    <lineage>
        <taxon>Bacteria</taxon>
        <taxon>Pseudomonadati</taxon>
        <taxon>Pseudomonadota</taxon>
        <taxon>Betaproteobacteria</taxon>
        <taxon>Burkholderiales</taxon>
        <taxon>Oxalobacteraceae</taxon>
        <taxon>Undibacterium</taxon>
    </lineage>
</organism>
<dbReference type="PANTHER" id="PTHR30337">
    <property type="entry name" value="COMPONENT OF ATP-DEPENDENT DSDNA EXONUCLEASE"/>
    <property type="match status" value="1"/>
</dbReference>
<dbReference type="Gene3D" id="3.60.21.10">
    <property type="match status" value="1"/>
</dbReference>